<evidence type="ECO:0000256" key="3">
    <source>
        <dbReference type="ARBA" id="ARBA00022525"/>
    </source>
</evidence>
<dbReference type="InterPro" id="IPR001929">
    <property type="entry name" value="Germin"/>
</dbReference>
<dbReference type="InterPro" id="IPR014710">
    <property type="entry name" value="RmlC-like_jellyroll"/>
</dbReference>
<dbReference type="InterPro" id="IPR011051">
    <property type="entry name" value="RmlC_Cupin_sf"/>
</dbReference>
<evidence type="ECO:0000256" key="2">
    <source>
        <dbReference type="ARBA" id="ARBA00007456"/>
    </source>
</evidence>
<dbReference type="SMART" id="SM00835">
    <property type="entry name" value="Cupin_1"/>
    <property type="match status" value="1"/>
</dbReference>
<dbReference type="PRINTS" id="PR00325">
    <property type="entry name" value="GERMIN"/>
</dbReference>
<dbReference type="Proteomes" id="UP000002489">
    <property type="component" value="Unassembled WGS sequence"/>
</dbReference>
<comment type="subcellular location">
    <subcellularLocation>
        <location evidence="1">Secreted</location>
    </subcellularLocation>
</comment>
<protein>
    <recommendedName>
        <fullName evidence="7">Cupin type-1 domain-containing protein</fullName>
    </recommendedName>
</protein>
<keyword evidence="5" id="KW-0464">Manganese</keyword>
<evidence type="ECO:0000256" key="5">
    <source>
        <dbReference type="ARBA" id="ARBA00023211"/>
    </source>
</evidence>
<dbReference type="GO" id="GO:0005576">
    <property type="term" value="C:extracellular region"/>
    <property type="evidence" value="ECO:0007669"/>
    <property type="project" value="UniProtKB-SubCell"/>
</dbReference>
<dbReference type="EMBL" id="AFQF01002281">
    <property type="protein sequence ID" value="EGU81952.1"/>
    <property type="molecule type" value="Genomic_DNA"/>
</dbReference>
<dbReference type="GO" id="GO:0030145">
    <property type="term" value="F:manganese ion binding"/>
    <property type="evidence" value="ECO:0007669"/>
    <property type="project" value="InterPro"/>
</dbReference>
<reference evidence="8 10" key="1">
    <citation type="journal article" date="2012" name="Mol. Plant Microbe Interact.">
        <title>A highly conserved effector in Fusarium oxysporum is required for full virulence on Arabidopsis.</title>
        <authorList>
            <person name="Thatcher L.F."/>
            <person name="Gardiner D.M."/>
            <person name="Kazan K."/>
            <person name="Manners J."/>
        </authorList>
    </citation>
    <scope>NUCLEOTIDE SEQUENCE [LARGE SCALE GENOMIC DNA]</scope>
    <source>
        <strain evidence="8 10">Fo5176</strain>
    </source>
</reference>
<reference evidence="9" key="2">
    <citation type="submission" date="2025-05" db="UniProtKB">
        <authorList>
            <consortium name="EnsemblFungi"/>
        </authorList>
    </citation>
    <scope>IDENTIFICATION</scope>
    <source>
        <strain evidence="9">4287 / CBS 123668 / FGSC 9935 / NRRL 34936</strain>
    </source>
</reference>
<evidence type="ECO:0000313" key="9">
    <source>
        <dbReference type="EnsemblFungi" id="FOXG_11962P0"/>
    </source>
</evidence>
<organism evidence="9 10">
    <name type="scientific">Fusarium oxysporum (strain Fo5176)</name>
    <name type="common">Fusarium vascular wilt</name>
    <dbReference type="NCBI Taxonomy" id="660025"/>
    <lineage>
        <taxon>Eukaryota</taxon>
        <taxon>Fungi</taxon>
        <taxon>Dikarya</taxon>
        <taxon>Ascomycota</taxon>
        <taxon>Pezizomycotina</taxon>
        <taxon>Sordariomycetes</taxon>
        <taxon>Hypocreomycetidae</taxon>
        <taxon>Hypocreales</taxon>
        <taxon>Nectriaceae</taxon>
        <taxon>Fusarium</taxon>
        <taxon>Fusarium oxysporum species complex</taxon>
    </lineage>
</organism>
<evidence type="ECO:0000259" key="7">
    <source>
        <dbReference type="SMART" id="SM00835"/>
    </source>
</evidence>
<dbReference type="AlphaFoldDB" id="A0A0D2Y6Q2"/>
<feature type="signal peptide" evidence="6">
    <location>
        <begin position="1"/>
        <end position="15"/>
    </location>
</feature>
<feature type="chain" id="PRO_5011847965" description="Cupin type-1 domain-containing protein" evidence="6">
    <location>
        <begin position="16"/>
        <end position="263"/>
    </location>
</feature>
<dbReference type="Pfam" id="PF00190">
    <property type="entry name" value="Cupin_1"/>
    <property type="match status" value="1"/>
</dbReference>
<dbReference type="InterPro" id="IPR006045">
    <property type="entry name" value="Cupin_1"/>
</dbReference>
<keyword evidence="4" id="KW-0479">Metal-binding</keyword>
<dbReference type="CDD" id="cd02241">
    <property type="entry name" value="cupin_OxOx"/>
    <property type="match status" value="1"/>
</dbReference>
<sequence>MHFLSILLLAGSALAAPRAAQSSPHQPRGDSIDDMLPPIVPINTRSGDRDLISKIITAPTQAERVKLLNQPGDYVFDFKAGTGAGEASGKGGKSVSATALTMPALIGNGASMTVAFLGPCGMNTAHVHNRATELNIIVKGRLVTNFVVENGAKPIANTMDTFQMSVFPQGAIHQEFNPDCEDAVFVAAFDNADPGVNQIAQNFFSLNGDVVKATLGGVQTIDGKDIESFRAHIPANIALGIDACLNKCGIKRNSKRDISELLN</sequence>
<name>A0A0D2Y6Q2_FUSOF</name>
<dbReference type="Gene3D" id="2.60.120.10">
    <property type="entry name" value="Jelly Rolls"/>
    <property type="match status" value="1"/>
</dbReference>
<dbReference type="VEuPathDB" id="FungiDB:FOXG_11962"/>
<evidence type="ECO:0000313" key="10">
    <source>
        <dbReference type="Proteomes" id="UP000002489"/>
    </source>
</evidence>
<evidence type="ECO:0000256" key="4">
    <source>
        <dbReference type="ARBA" id="ARBA00022723"/>
    </source>
</evidence>
<accession>F9FMC5</accession>
<keyword evidence="6" id="KW-0732">Signal</keyword>
<dbReference type="EnsemblFungi" id="FOXG_11962T0">
    <property type="protein sequence ID" value="FOXG_11962P0"/>
    <property type="gene ID" value="FOXG_11962"/>
</dbReference>
<dbReference type="OrthoDB" id="1921208at2759"/>
<keyword evidence="3" id="KW-0964">Secreted</keyword>
<comment type="similarity">
    <text evidence="2">Belongs to the germin family.</text>
</comment>
<gene>
    <name evidence="9" type="primary">28953331</name>
    <name evidence="8" type="ORF">FOXB_07555</name>
</gene>
<evidence type="ECO:0000313" key="8">
    <source>
        <dbReference type="EMBL" id="EGU81952.1"/>
    </source>
</evidence>
<dbReference type="PANTHER" id="PTHR31238">
    <property type="entry name" value="GERMIN-LIKE PROTEIN SUBFAMILY 3 MEMBER 3"/>
    <property type="match status" value="1"/>
</dbReference>
<evidence type="ECO:0000256" key="1">
    <source>
        <dbReference type="ARBA" id="ARBA00004613"/>
    </source>
</evidence>
<dbReference type="STRING" id="426428.A0A0D2Y6Q2"/>
<feature type="domain" description="Cupin type-1" evidence="7">
    <location>
        <begin position="76"/>
        <end position="227"/>
    </location>
</feature>
<dbReference type="SUPFAM" id="SSF51182">
    <property type="entry name" value="RmlC-like cupins"/>
    <property type="match status" value="1"/>
</dbReference>
<proteinExistence type="inferred from homology"/>
<dbReference type="PaxDb" id="5507-FOXG_11962P0"/>
<evidence type="ECO:0000256" key="6">
    <source>
        <dbReference type="SAM" id="SignalP"/>
    </source>
</evidence>
<accession>A0A0D2Y6Q2</accession>